<dbReference type="RefSeq" id="WP_124541397.1">
    <property type="nucleotide sequence ID" value="NZ_QUSW01000004.1"/>
</dbReference>
<keyword evidence="1" id="KW-0812">Transmembrane</keyword>
<dbReference type="Proteomes" id="UP000267464">
    <property type="component" value="Unassembled WGS sequence"/>
</dbReference>
<reference evidence="2 3" key="2">
    <citation type="submission" date="2018-12" db="EMBL/GenBank/DDBJ databases">
        <title>Rhizobacter gummiphilus sp. nov., a rubber-degrading bacterium isolated from the soil of a botanical garden in Japan.</title>
        <authorList>
            <person name="Shunsuke S.S."/>
        </authorList>
    </citation>
    <scope>NUCLEOTIDE SEQUENCE [LARGE SCALE GENOMIC DNA]</scope>
    <source>
        <strain evidence="2 3">S-16</strain>
    </source>
</reference>
<gene>
    <name evidence="2" type="ORF">DZC73_16235</name>
</gene>
<sequence length="128" mass="13587">MSNDLILKTFPAPVLITGGARYGTLLRALPWGAFAAGALLSWPLFSHSLARAGSADAFVAMLLMSAAALSLVVTLAAVSYFMFTSTLSADDMKARSGDATVSWNTFYLFEALVCSASAYILYIRQFAG</sequence>
<evidence type="ECO:0000313" key="2">
    <source>
        <dbReference type="EMBL" id="RQP23678.1"/>
    </source>
</evidence>
<keyword evidence="1" id="KW-0472">Membrane</keyword>
<evidence type="ECO:0000313" key="3">
    <source>
        <dbReference type="Proteomes" id="UP000267464"/>
    </source>
</evidence>
<keyword evidence="3" id="KW-1185">Reference proteome</keyword>
<feature type="transmembrane region" description="Helical" evidence="1">
    <location>
        <begin position="28"/>
        <end position="45"/>
    </location>
</feature>
<protein>
    <submittedName>
        <fullName evidence="2">Uncharacterized protein</fullName>
    </submittedName>
</protein>
<accession>A0A3N7HNB1</accession>
<dbReference type="EMBL" id="QUSW01000004">
    <property type="protein sequence ID" value="RQP23678.1"/>
    <property type="molecule type" value="Genomic_DNA"/>
</dbReference>
<reference evidence="2 3" key="1">
    <citation type="submission" date="2018-08" db="EMBL/GenBank/DDBJ databases">
        <authorList>
            <person name="Khan S.A."/>
            <person name="Jeon C.O."/>
            <person name="Chun B.H."/>
            <person name="Jeong S.E."/>
        </authorList>
    </citation>
    <scope>NUCLEOTIDE SEQUENCE [LARGE SCALE GENOMIC DNA]</scope>
    <source>
        <strain evidence="2 3">S-16</strain>
    </source>
</reference>
<keyword evidence="1" id="KW-1133">Transmembrane helix</keyword>
<comment type="caution">
    <text evidence="2">The sequence shown here is derived from an EMBL/GenBank/DDBJ whole genome shotgun (WGS) entry which is preliminary data.</text>
</comment>
<feature type="transmembrane region" description="Helical" evidence="1">
    <location>
        <begin position="103"/>
        <end position="122"/>
    </location>
</feature>
<proteinExistence type="predicted"/>
<organism evidence="2 3">
    <name type="scientific">Piscinibacter terrae</name>
    <dbReference type="NCBI Taxonomy" id="2496871"/>
    <lineage>
        <taxon>Bacteria</taxon>
        <taxon>Pseudomonadati</taxon>
        <taxon>Pseudomonadota</taxon>
        <taxon>Betaproteobacteria</taxon>
        <taxon>Burkholderiales</taxon>
        <taxon>Sphaerotilaceae</taxon>
        <taxon>Piscinibacter</taxon>
    </lineage>
</organism>
<evidence type="ECO:0000256" key="1">
    <source>
        <dbReference type="SAM" id="Phobius"/>
    </source>
</evidence>
<name>A0A3N7HNB1_9BURK</name>
<feature type="transmembrane region" description="Helical" evidence="1">
    <location>
        <begin position="57"/>
        <end position="83"/>
    </location>
</feature>
<dbReference type="AlphaFoldDB" id="A0A3N7HNB1"/>